<dbReference type="EMBL" id="AJ494862">
    <property type="protein sequence ID" value="CAD41950.1"/>
    <property type="molecule type" value="mRNA"/>
</dbReference>
<dbReference type="AlphaFoldDB" id="Q8MQH4"/>
<reference evidence="2" key="1">
    <citation type="journal article" date="2003" name="Infect. Immun.">
        <title>Antibodies raised against Bcvir15, an extrachromosomal double-stranded RNA-encoded protein from Babesia canis, inhibit the in vitro growth of the parasite.</title>
        <authorList>
            <person name="Drakulovski P."/>
            <person name="Carcy B."/>
            <person name="Moubri K."/>
            <person name="Carret C."/>
            <person name="Depoix D."/>
            <person name="Schetters T.P."/>
            <person name="Gorenflot A."/>
        </authorList>
    </citation>
    <scope>NUCLEOTIDE SEQUENCE</scope>
</reference>
<sequence>MESTSTTTNFVAENRPTFGETFDVMREALLRVKSSERLAMLRALAGMCGHRVLPGTGASAIAATVTPKGASMKLKPPRPQSTKSPELRELSRKIREMNKTISQESARVNHRLPEGHPLLRSGQNIFVTLDLLRAKESIDSSKKALRRYRASMRNTNRLVHNRRPVLPKVEPDSNLPFGQRRSRMTTWNLRPRRTGYPSNGTLAVTELLISIYRSNFYTLKVVEEGRCTCCNTHKEQALLLLSGYLQLYRALHSVGRSVFVEYCKTRICVEARLTGLRPRVTLTGC</sequence>
<evidence type="ECO:0000256" key="1">
    <source>
        <dbReference type="SAM" id="MobiDB-lite"/>
    </source>
</evidence>
<evidence type="ECO:0000313" key="2">
    <source>
        <dbReference type="EMBL" id="CAD41950.1"/>
    </source>
</evidence>
<gene>
    <name evidence="2" type="primary">vir</name>
</gene>
<proteinExistence type="evidence at transcript level"/>
<name>Q8MQH4_BABCA</name>
<accession>Q8MQH4</accession>
<organism evidence="2">
    <name type="scientific">Babesia canis</name>
    <dbReference type="NCBI Taxonomy" id="5867"/>
    <lineage>
        <taxon>Eukaryota</taxon>
        <taxon>Sar</taxon>
        <taxon>Alveolata</taxon>
        <taxon>Apicomplexa</taxon>
        <taxon>Aconoidasida</taxon>
        <taxon>Piroplasmida</taxon>
        <taxon>Babesiidae</taxon>
        <taxon>Babesia</taxon>
    </lineage>
</organism>
<feature type="region of interest" description="Disordered" evidence="1">
    <location>
        <begin position="68"/>
        <end position="87"/>
    </location>
</feature>
<protein>
    <submittedName>
        <fullName evidence="2">Putative vir32 protein</fullName>
    </submittedName>
</protein>